<keyword evidence="2" id="KW-1185">Reference proteome</keyword>
<sequence length="64" mass="6823">MSLCPPAPSIWSPLLQAGISAAIQGHYTEKKQVLPMPRKPVHPADADDTGAGLSAVFLLVFLRL</sequence>
<dbReference type="Proteomes" id="UP000069771">
    <property type="component" value="Chromosome"/>
</dbReference>
<proteinExistence type="predicted"/>
<dbReference type="EMBL" id="CP011391">
    <property type="protein sequence ID" value="AMK55478.1"/>
    <property type="molecule type" value="Genomic_DNA"/>
</dbReference>
<name>A0A140DXV1_9FIRM</name>
<dbReference type="AlphaFoldDB" id="A0A140DXV1"/>
<protein>
    <submittedName>
        <fullName evidence="1">Uncharacterized protein</fullName>
    </submittedName>
</protein>
<reference evidence="1 2" key="1">
    <citation type="journal article" date="2016" name="Gut Pathog.">
        <title>Whole genome sequencing of "Faecalibaculum rodentium" ALO17, isolated from C57BL/6J laboratory mouse feces.</title>
        <authorList>
            <person name="Lim S."/>
            <person name="Chang D.H."/>
            <person name="Ahn S."/>
            <person name="Kim B.C."/>
        </authorList>
    </citation>
    <scope>NUCLEOTIDE SEQUENCE [LARGE SCALE GENOMIC DNA]</scope>
    <source>
        <strain evidence="1 2">Alo17</strain>
    </source>
</reference>
<evidence type="ECO:0000313" key="2">
    <source>
        <dbReference type="Proteomes" id="UP000069771"/>
    </source>
</evidence>
<gene>
    <name evidence="1" type="ORF">AALO17_23440</name>
</gene>
<accession>A0A140DXV1</accession>
<dbReference type="KEGG" id="fro:AALO17_23440"/>
<evidence type="ECO:0000313" key="1">
    <source>
        <dbReference type="EMBL" id="AMK55478.1"/>
    </source>
</evidence>
<organism evidence="1 2">
    <name type="scientific">Faecalibaculum rodentium</name>
    <dbReference type="NCBI Taxonomy" id="1702221"/>
    <lineage>
        <taxon>Bacteria</taxon>
        <taxon>Bacillati</taxon>
        <taxon>Bacillota</taxon>
        <taxon>Erysipelotrichia</taxon>
        <taxon>Erysipelotrichales</taxon>
        <taxon>Erysipelotrichaceae</taxon>
        <taxon>Faecalibaculum</taxon>
    </lineage>
</organism>